<dbReference type="Gene3D" id="1.10.10.10">
    <property type="entry name" value="Winged helix-like DNA-binding domain superfamily/Winged helix DNA-binding domain"/>
    <property type="match status" value="1"/>
</dbReference>
<dbReference type="InterPro" id="IPR011711">
    <property type="entry name" value="GntR_C"/>
</dbReference>
<dbReference type="GO" id="GO:0003677">
    <property type="term" value="F:DNA binding"/>
    <property type="evidence" value="ECO:0007669"/>
    <property type="project" value="UniProtKB-KW"/>
</dbReference>
<evidence type="ECO:0000256" key="3">
    <source>
        <dbReference type="ARBA" id="ARBA00023163"/>
    </source>
</evidence>
<dbReference type="Pfam" id="PF07729">
    <property type="entry name" value="FCD"/>
    <property type="match status" value="1"/>
</dbReference>
<dbReference type="PROSITE" id="PS50949">
    <property type="entry name" value="HTH_GNTR"/>
    <property type="match status" value="1"/>
</dbReference>
<dbReference type="Gene3D" id="1.20.120.530">
    <property type="entry name" value="GntR ligand-binding domain-like"/>
    <property type="match status" value="1"/>
</dbReference>
<name>A0A5S5CHS0_9BACL</name>
<dbReference type="CDD" id="cd07377">
    <property type="entry name" value="WHTH_GntR"/>
    <property type="match status" value="1"/>
</dbReference>
<dbReference type="InterPro" id="IPR008920">
    <property type="entry name" value="TF_FadR/GntR_C"/>
</dbReference>
<comment type="caution">
    <text evidence="5">The sequence shown here is derived from an EMBL/GenBank/DDBJ whole genome shotgun (WGS) entry which is preliminary data.</text>
</comment>
<dbReference type="PANTHER" id="PTHR43537">
    <property type="entry name" value="TRANSCRIPTIONAL REGULATOR, GNTR FAMILY"/>
    <property type="match status" value="1"/>
</dbReference>
<dbReference type="GO" id="GO:0003700">
    <property type="term" value="F:DNA-binding transcription factor activity"/>
    <property type="evidence" value="ECO:0007669"/>
    <property type="project" value="InterPro"/>
</dbReference>
<dbReference type="EMBL" id="VNHS01000001">
    <property type="protein sequence ID" value="TYP79336.1"/>
    <property type="molecule type" value="Genomic_DNA"/>
</dbReference>
<proteinExistence type="predicted"/>
<dbReference type="SUPFAM" id="SSF46785">
    <property type="entry name" value="Winged helix' DNA-binding domain"/>
    <property type="match status" value="1"/>
</dbReference>
<dbReference type="SUPFAM" id="SSF48008">
    <property type="entry name" value="GntR ligand-binding domain-like"/>
    <property type="match status" value="1"/>
</dbReference>
<dbReference type="AlphaFoldDB" id="A0A5S5CHS0"/>
<reference evidence="5 6" key="1">
    <citation type="submission" date="2019-07" db="EMBL/GenBank/DDBJ databases">
        <title>Genomic Encyclopedia of Type Strains, Phase III (KMG-III): the genomes of soil and plant-associated and newly described type strains.</title>
        <authorList>
            <person name="Whitman W."/>
        </authorList>
    </citation>
    <scope>NUCLEOTIDE SEQUENCE [LARGE SCALE GENOMIC DNA]</scope>
    <source>
        <strain evidence="5 6">BL24</strain>
    </source>
</reference>
<dbReference type="Pfam" id="PF00392">
    <property type="entry name" value="GntR"/>
    <property type="match status" value="1"/>
</dbReference>
<evidence type="ECO:0000259" key="4">
    <source>
        <dbReference type="PROSITE" id="PS50949"/>
    </source>
</evidence>
<dbReference type="InterPro" id="IPR000524">
    <property type="entry name" value="Tscrpt_reg_HTH_GntR"/>
</dbReference>
<dbReference type="Proteomes" id="UP000323257">
    <property type="component" value="Unassembled WGS sequence"/>
</dbReference>
<evidence type="ECO:0000256" key="2">
    <source>
        <dbReference type="ARBA" id="ARBA00023125"/>
    </source>
</evidence>
<keyword evidence="1" id="KW-0805">Transcription regulation</keyword>
<gene>
    <name evidence="5" type="ORF">BCM02_101454</name>
</gene>
<dbReference type="SMART" id="SM00895">
    <property type="entry name" value="FCD"/>
    <property type="match status" value="1"/>
</dbReference>
<keyword evidence="3" id="KW-0804">Transcription</keyword>
<protein>
    <submittedName>
        <fullName evidence="5">DNA-binding GntR family transcriptional regulator</fullName>
    </submittedName>
</protein>
<accession>A0A5S5CHS0</accession>
<dbReference type="SMART" id="SM00345">
    <property type="entry name" value="HTH_GNTR"/>
    <property type="match status" value="1"/>
</dbReference>
<keyword evidence="6" id="KW-1185">Reference proteome</keyword>
<dbReference type="InterPro" id="IPR036388">
    <property type="entry name" value="WH-like_DNA-bd_sf"/>
</dbReference>
<feature type="domain" description="HTH gntR-type" evidence="4">
    <location>
        <begin position="1"/>
        <end position="64"/>
    </location>
</feature>
<dbReference type="InterPro" id="IPR036390">
    <property type="entry name" value="WH_DNA-bd_sf"/>
</dbReference>
<dbReference type="PANTHER" id="PTHR43537:SF24">
    <property type="entry name" value="GLUCONATE OPERON TRANSCRIPTIONAL REPRESSOR"/>
    <property type="match status" value="1"/>
</dbReference>
<evidence type="ECO:0000313" key="5">
    <source>
        <dbReference type="EMBL" id="TYP79336.1"/>
    </source>
</evidence>
<dbReference type="RefSeq" id="WP_187433973.1">
    <property type="nucleotide sequence ID" value="NZ_VNHS01000001.1"/>
</dbReference>
<evidence type="ECO:0000313" key="6">
    <source>
        <dbReference type="Proteomes" id="UP000323257"/>
    </source>
</evidence>
<evidence type="ECO:0000256" key="1">
    <source>
        <dbReference type="ARBA" id="ARBA00023015"/>
    </source>
</evidence>
<organism evidence="5 6">
    <name type="scientific">Paenibacillus methanolicus</name>
    <dbReference type="NCBI Taxonomy" id="582686"/>
    <lineage>
        <taxon>Bacteria</taxon>
        <taxon>Bacillati</taxon>
        <taxon>Bacillota</taxon>
        <taxon>Bacilli</taxon>
        <taxon>Bacillales</taxon>
        <taxon>Paenibacillaceae</taxon>
        <taxon>Paenibacillus</taxon>
    </lineage>
</organism>
<keyword evidence="2 5" id="KW-0238">DNA-binding</keyword>
<sequence>MFIYQKLRDSILKRQLAPGNQLVESVISDKLNVGRTPIRGAIRKLAEEGLVNVIPNRGAFVIQPTKEEIVQAYEIRMELEQLAARLAVPYMDETDYEHMQRLCDEEGETIQSSDFRAYLQVNKDFHMTYIRKCANMFLIEFAERMIDQTNIYLMLYEMVFFHTSPQTAPGAAEHRELIQIFRDRNEELAGMKVRSHIANAMKSLQIDNIQFSNLGDIF</sequence>